<evidence type="ECO:0000313" key="1">
    <source>
        <dbReference type="EMBL" id="CAA9424857.1"/>
    </source>
</evidence>
<dbReference type="SUPFAM" id="SSF56112">
    <property type="entry name" value="Protein kinase-like (PK-like)"/>
    <property type="match status" value="1"/>
</dbReference>
<protein>
    <recommendedName>
        <fullName evidence="2">Streptomycin 6-kinase</fullName>
    </recommendedName>
</protein>
<dbReference type="Gene3D" id="3.90.1200.10">
    <property type="match status" value="1"/>
</dbReference>
<gene>
    <name evidence="1" type="ORF">AVDCRST_MAG74-3261</name>
</gene>
<organism evidence="1">
    <name type="scientific">uncultured Pyrinomonadaceae bacterium</name>
    <dbReference type="NCBI Taxonomy" id="2283094"/>
    <lineage>
        <taxon>Bacteria</taxon>
        <taxon>Pseudomonadati</taxon>
        <taxon>Acidobacteriota</taxon>
        <taxon>Blastocatellia</taxon>
        <taxon>Blastocatellales</taxon>
        <taxon>Pyrinomonadaceae</taxon>
        <taxon>environmental samples</taxon>
    </lineage>
</organism>
<name>A0A6J4PXM7_9BACT</name>
<sequence length="308" mass="34555">MKKIVPDNLPTRFTENVLGVCGERGRRWLNDLPEIVGEIAEKWALVVENPFPNLSYNYVAPCISRADGSGAVLKIGLPEENDSVIFGEAKFLKISDGSGAVKLLQFDADYRVLLLERLLPGENLIKLAETDDEQATAHAIRVMKKIRRPPPADGAFPALEKWVGSFLRAGKTNFDFARVKKAQKIFERLIGSSSQSLLHGDLHHQNILSARRERFLAIDPKGIVGDIGFEISVFLNNPRGWILTVPDRRKMLCRRVEQFAEAFAIEPGDLRDWAFAEAVLSAWWTIEDGGSDWEKWLACAAIWESKTV</sequence>
<dbReference type="EMBL" id="CADCUR010000284">
    <property type="protein sequence ID" value="CAA9424857.1"/>
    <property type="molecule type" value="Genomic_DNA"/>
</dbReference>
<proteinExistence type="predicted"/>
<evidence type="ECO:0008006" key="2">
    <source>
        <dbReference type="Google" id="ProtNLM"/>
    </source>
</evidence>
<dbReference type="AlphaFoldDB" id="A0A6J4PXM7"/>
<accession>A0A6J4PXM7</accession>
<dbReference type="GO" id="GO:0016773">
    <property type="term" value="F:phosphotransferase activity, alcohol group as acceptor"/>
    <property type="evidence" value="ECO:0007669"/>
    <property type="project" value="InterPro"/>
</dbReference>
<dbReference type="GO" id="GO:0019748">
    <property type="term" value="P:secondary metabolic process"/>
    <property type="evidence" value="ECO:0007669"/>
    <property type="project" value="InterPro"/>
</dbReference>
<dbReference type="Pfam" id="PF04655">
    <property type="entry name" value="APH_6_hur"/>
    <property type="match status" value="1"/>
</dbReference>
<dbReference type="InterPro" id="IPR011009">
    <property type="entry name" value="Kinase-like_dom_sf"/>
</dbReference>
<dbReference type="InterPro" id="IPR006748">
    <property type="entry name" value="NH2Glyco/OHUrea_AB-resist_kin"/>
</dbReference>
<reference evidence="1" key="1">
    <citation type="submission" date="2020-02" db="EMBL/GenBank/DDBJ databases">
        <authorList>
            <person name="Meier V. D."/>
        </authorList>
    </citation>
    <scope>NUCLEOTIDE SEQUENCE</scope>
    <source>
        <strain evidence="1">AVDCRST_MAG74</strain>
    </source>
</reference>